<dbReference type="Proteomes" id="UP000830375">
    <property type="component" value="Unassembled WGS sequence"/>
</dbReference>
<dbReference type="SUPFAM" id="SSF56672">
    <property type="entry name" value="DNA/RNA polymerases"/>
    <property type="match status" value="1"/>
</dbReference>
<evidence type="ECO:0000313" key="6">
    <source>
        <dbReference type="Proteomes" id="UP000830375"/>
    </source>
</evidence>
<dbReference type="Gene3D" id="3.30.70.270">
    <property type="match status" value="1"/>
</dbReference>
<feature type="domain" description="Reverse transcriptase" evidence="4">
    <location>
        <begin position="169"/>
        <end position="351"/>
    </location>
</feature>
<protein>
    <recommendedName>
        <fullName evidence="2">ribonuclease H</fullName>
        <ecNumber evidence="2">3.1.26.4</ecNumber>
    </recommendedName>
</protein>
<evidence type="ECO:0000256" key="3">
    <source>
        <dbReference type="SAM" id="MobiDB-lite"/>
    </source>
</evidence>
<dbReference type="PROSITE" id="PS50878">
    <property type="entry name" value="RT_POL"/>
    <property type="match status" value="1"/>
</dbReference>
<evidence type="ECO:0000259" key="4">
    <source>
        <dbReference type="PROSITE" id="PS50878"/>
    </source>
</evidence>
<evidence type="ECO:0000313" key="5">
    <source>
        <dbReference type="EMBL" id="KAI2661669.1"/>
    </source>
</evidence>
<comment type="similarity">
    <text evidence="1">Belongs to the beta type-B retroviral polymerase family. HERV class-II K(HML-2) pol subfamily.</text>
</comment>
<feature type="region of interest" description="Disordered" evidence="3">
    <location>
        <begin position="570"/>
        <end position="601"/>
    </location>
</feature>
<comment type="caution">
    <text evidence="5">The sequence shown here is derived from an EMBL/GenBank/DDBJ whole genome shotgun (WGS) entry which is preliminary data.</text>
</comment>
<dbReference type="PANTHER" id="PTHR33050">
    <property type="entry name" value="REVERSE TRANSCRIPTASE DOMAIN-CONTAINING PROTEIN"/>
    <property type="match status" value="1"/>
</dbReference>
<sequence length="703" mass="77056">MSKSSLLTSSDVELAPVPPVPHKEALPPPPTMLSGKVEGSLQENIGAVKIKKFPVHPGSGPRAQRGLKIKTHIKPKLLNSELQSPAPPLDGAAAPLVGMGCSGPLAVQAESWRAFAVHPWVLSTIMRGYQLQFAVKPPVFNSVLMSAAEGKSAQVLEEEIASLLRKRAIRVVPPEDSHQGFYSRYFVIPKRGGGLRPILDLWILNKHLRKYKFKMPTFKTLSHFIREKDWFTSVDLEDAYFHIGIYPSHRKFLRFAYQGTAYEFMTVLFGLSLAPQTFCRCIEVALSPLGTAGLRVSAYLDDLLLCSPSRQQAETDTKMLVSHLESLGFKINKTKSCLVPTQEIVYLGLRLKSDQYQAFLSKECIRSIRGCLSLFQKGRKVPFRLCLRLLGLMASTVSVIPLGLLRMRVSELDSVTALMSKTSPQPQSDGVGTLHARSPLLEKPLVPRIRDSAGSSFHEEGGNDGRVALRLGGSVRGQNSERSDNTTTVAYINRQGGTRSPQLHSLAQKLIVWGRKHFHSLRPTHVPGIMNAGADLLSRGNPRYSEWSLHPQVVGQLWKRFGRAAHTHGPFMVSSAKPDNTNSKKGKRVRPLSHTDCPKLAGESVAGGDNAAFSRPAMASPTTQRPPLAGARGDIPPRPEQGCLNLNATGLPSRVIETIQNARAASTRSAYDVLCFLQELLDKGRAFSTVKVYLAAISACRGD</sequence>
<evidence type="ECO:0000256" key="2">
    <source>
        <dbReference type="ARBA" id="ARBA00012180"/>
    </source>
</evidence>
<dbReference type="CDD" id="cd09275">
    <property type="entry name" value="RNase_HI_RT_DIRS1"/>
    <property type="match status" value="1"/>
</dbReference>
<reference evidence="5 6" key="1">
    <citation type="submission" date="2022-01" db="EMBL/GenBank/DDBJ databases">
        <title>A high-quality chromosome-level genome assembly of rohu carp, Labeo rohita.</title>
        <authorList>
            <person name="Arick M.A. II"/>
            <person name="Hsu C.-Y."/>
            <person name="Magbanua Z."/>
            <person name="Pechanova O."/>
            <person name="Grover C."/>
            <person name="Miller E."/>
            <person name="Thrash A."/>
            <person name="Ezzel L."/>
            <person name="Alam S."/>
            <person name="Benzie J."/>
            <person name="Hamilton M."/>
            <person name="Karsi A."/>
            <person name="Lawrence M.L."/>
            <person name="Peterson D.G."/>
        </authorList>
    </citation>
    <scope>NUCLEOTIDE SEQUENCE [LARGE SCALE GENOMIC DNA]</scope>
    <source>
        <strain evidence="6">BAU-BD-2019</strain>
        <tissue evidence="5">Blood</tissue>
    </source>
</reference>
<dbReference type="EC" id="3.1.26.4" evidence="2"/>
<accession>A0ABQ8MFP6</accession>
<dbReference type="InterPro" id="IPR043128">
    <property type="entry name" value="Rev_trsase/Diguanyl_cyclase"/>
</dbReference>
<proteinExistence type="inferred from homology"/>
<dbReference type="InterPro" id="IPR043502">
    <property type="entry name" value="DNA/RNA_pol_sf"/>
</dbReference>
<dbReference type="Gene3D" id="3.10.10.10">
    <property type="entry name" value="HIV Type 1 Reverse Transcriptase, subunit A, domain 1"/>
    <property type="match status" value="1"/>
</dbReference>
<dbReference type="CDD" id="cd03714">
    <property type="entry name" value="RT_DIRS1"/>
    <property type="match status" value="1"/>
</dbReference>
<gene>
    <name evidence="5" type="ORF">H4Q32_007312</name>
</gene>
<dbReference type="Pfam" id="PF00078">
    <property type="entry name" value="RVT_1"/>
    <property type="match status" value="1"/>
</dbReference>
<dbReference type="PANTHER" id="PTHR33050:SF7">
    <property type="entry name" value="RIBONUCLEASE H"/>
    <property type="match status" value="1"/>
</dbReference>
<feature type="region of interest" description="Disordered" evidence="3">
    <location>
        <begin position="616"/>
        <end position="637"/>
    </location>
</feature>
<dbReference type="InterPro" id="IPR052055">
    <property type="entry name" value="Hepadnavirus_pol/RT"/>
</dbReference>
<keyword evidence="6" id="KW-1185">Reference proteome</keyword>
<dbReference type="EMBL" id="JACTAM010000008">
    <property type="protein sequence ID" value="KAI2661669.1"/>
    <property type="molecule type" value="Genomic_DNA"/>
</dbReference>
<feature type="compositionally biased region" description="Polar residues" evidence="3">
    <location>
        <begin position="1"/>
        <end position="11"/>
    </location>
</feature>
<evidence type="ECO:0000256" key="1">
    <source>
        <dbReference type="ARBA" id="ARBA00010879"/>
    </source>
</evidence>
<feature type="compositionally biased region" description="Pro residues" evidence="3">
    <location>
        <begin position="16"/>
        <end position="31"/>
    </location>
</feature>
<feature type="region of interest" description="Disordered" evidence="3">
    <location>
        <begin position="1"/>
        <end position="36"/>
    </location>
</feature>
<organism evidence="5 6">
    <name type="scientific">Labeo rohita</name>
    <name type="common">Indian major carp</name>
    <name type="synonym">Cyprinus rohita</name>
    <dbReference type="NCBI Taxonomy" id="84645"/>
    <lineage>
        <taxon>Eukaryota</taxon>
        <taxon>Metazoa</taxon>
        <taxon>Chordata</taxon>
        <taxon>Craniata</taxon>
        <taxon>Vertebrata</taxon>
        <taxon>Euteleostomi</taxon>
        <taxon>Actinopterygii</taxon>
        <taxon>Neopterygii</taxon>
        <taxon>Teleostei</taxon>
        <taxon>Ostariophysi</taxon>
        <taxon>Cypriniformes</taxon>
        <taxon>Cyprinidae</taxon>
        <taxon>Labeoninae</taxon>
        <taxon>Labeonini</taxon>
        <taxon>Labeo</taxon>
    </lineage>
</organism>
<name>A0ABQ8MFP6_LABRO</name>
<dbReference type="InterPro" id="IPR000477">
    <property type="entry name" value="RT_dom"/>
</dbReference>